<proteinExistence type="inferred from homology"/>
<dbReference type="EMBL" id="BARV01001572">
    <property type="protein sequence ID" value="GAH97789.1"/>
    <property type="molecule type" value="Genomic_DNA"/>
</dbReference>
<organism evidence="3">
    <name type="scientific">marine sediment metagenome</name>
    <dbReference type="NCBI Taxonomy" id="412755"/>
    <lineage>
        <taxon>unclassified sequences</taxon>
        <taxon>metagenomes</taxon>
        <taxon>ecological metagenomes</taxon>
    </lineage>
</organism>
<gene>
    <name evidence="3" type="ORF">S06H3_04474</name>
</gene>
<comment type="caution">
    <text evidence="3">The sequence shown here is derived from an EMBL/GenBank/DDBJ whole genome shotgun (WGS) entry which is preliminary data.</text>
</comment>
<sequence length="292" mass="32916">NNHIMDHGIKGLRTTIDALRDRGIAYVGAGENLDAARRILVREVNGVRIGVLAVAEHEFCIASNESPGANPLDVIDFVRNIDEHRSEYDNLIVLVHGGNEHYPYPRPGLIDTCRFLVEQGASAVICQHSHCVGCMETYQGAPIVYGQGNFLFDYPSTEAAWREGALICLEINDVGNFGVRLISYRQSDGQPGTRRMTADEESVFMNDFAARSEAITDVSFVKTQWETFCQDNKRYYLNTLHGKPRLLRRLAGKLDLLHYLDSRDVQRVRLNLIRCESLREALTTVLSMESDR</sequence>
<dbReference type="Gene3D" id="3.60.21.10">
    <property type="match status" value="1"/>
</dbReference>
<feature type="domain" description="Capsule synthesis protein CapA" evidence="2">
    <location>
        <begin position="1"/>
        <end position="154"/>
    </location>
</feature>
<dbReference type="PANTHER" id="PTHR33393">
    <property type="entry name" value="POLYGLUTAMINE SYNTHESIS ACCESSORY PROTEIN RV0574C-RELATED"/>
    <property type="match status" value="1"/>
</dbReference>
<dbReference type="SUPFAM" id="SSF56300">
    <property type="entry name" value="Metallo-dependent phosphatases"/>
    <property type="match status" value="1"/>
</dbReference>
<dbReference type="InterPro" id="IPR019079">
    <property type="entry name" value="Capsule_synth_CapA"/>
</dbReference>
<evidence type="ECO:0000256" key="1">
    <source>
        <dbReference type="ARBA" id="ARBA00005662"/>
    </source>
</evidence>
<dbReference type="SMART" id="SM00854">
    <property type="entry name" value="PGA_cap"/>
    <property type="match status" value="1"/>
</dbReference>
<accession>X1L5S4</accession>
<protein>
    <recommendedName>
        <fullName evidence="2">Capsule synthesis protein CapA domain-containing protein</fullName>
    </recommendedName>
</protein>
<name>X1L5S4_9ZZZZ</name>
<reference evidence="3" key="1">
    <citation type="journal article" date="2014" name="Front. Microbiol.">
        <title>High frequency of phylogenetically diverse reductive dehalogenase-homologous genes in deep subseafloor sedimentary metagenomes.</title>
        <authorList>
            <person name="Kawai M."/>
            <person name="Futagami T."/>
            <person name="Toyoda A."/>
            <person name="Takaki Y."/>
            <person name="Nishi S."/>
            <person name="Hori S."/>
            <person name="Arai W."/>
            <person name="Tsubouchi T."/>
            <person name="Morono Y."/>
            <person name="Uchiyama I."/>
            <person name="Ito T."/>
            <person name="Fujiyama A."/>
            <person name="Inagaki F."/>
            <person name="Takami H."/>
        </authorList>
    </citation>
    <scope>NUCLEOTIDE SEQUENCE</scope>
    <source>
        <strain evidence="3">Expedition CK06-06</strain>
    </source>
</reference>
<feature type="non-terminal residue" evidence="3">
    <location>
        <position position="1"/>
    </location>
</feature>
<dbReference type="Pfam" id="PF09587">
    <property type="entry name" value="PGA_cap"/>
    <property type="match status" value="1"/>
</dbReference>
<evidence type="ECO:0000313" key="3">
    <source>
        <dbReference type="EMBL" id="GAH97789.1"/>
    </source>
</evidence>
<dbReference type="InterPro" id="IPR029052">
    <property type="entry name" value="Metallo-depent_PP-like"/>
</dbReference>
<dbReference type="AlphaFoldDB" id="X1L5S4"/>
<dbReference type="PANTHER" id="PTHR33393:SF13">
    <property type="entry name" value="PGA BIOSYNTHESIS PROTEIN CAPA"/>
    <property type="match status" value="1"/>
</dbReference>
<comment type="similarity">
    <text evidence="1">Belongs to the CapA family.</text>
</comment>
<dbReference type="InterPro" id="IPR052169">
    <property type="entry name" value="CW_Biosynth-Accessory"/>
</dbReference>
<evidence type="ECO:0000259" key="2">
    <source>
        <dbReference type="SMART" id="SM00854"/>
    </source>
</evidence>